<dbReference type="EMBL" id="OX465083">
    <property type="protein sequence ID" value="CAI9295223.1"/>
    <property type="molecule type" value="Genomic_DNA"/>
</dbReference>
<dbReference type="Pfam" id="PF14780">
    <property type="entry name" value="NEPRO_N"/>
    <property type="match status" value="1"/>
</dbReference>
<gene>
    <name evidence="3" type="ORF">LSALG_LOCUS34175</name>
</gene>
<dbReference type="PANTHER" id="PTHR34786">
    <property type="entry name" value="OS09G0504900 PROTEIN"/>
    <property type="match status" value="1"/>
</dbReference>
<proteinExistence type="predicted"/>
<keyword evidence="4" id="KW-1185">Reference proteome</keyword>
<name>A0AA35ZM70_LACSI</name>
<sequence length="465" mass="52231">MDAQSETIEARLQSFLSQFQSELGVLDRIIHKNKNQHRRSSYFQYLLKVRRDCKLLQSTNLEEIVNSSFLVINGNRPKQKVQLLESLKRRKCDGVKHNFLVRLQGAARLLSQMVEPMVKAAIEISTLLARSFFMGFSMTVLAILARLRVLTQQILLDVVLVFNMVSSVSQKQQSVKLNQEGIEVFREYYPKNEQEVVFLECVWETDKFVLVERKSELDNKNPEATNVDVICEEGLSTVEYQSIETILGAQKPVDITEDNPSEEDPATIKADNLSSVENLLTHDCIQDNDQNAEKDHSEPSSNNKEQEQITSLKLLDNNLDSFKPKPELKKKVAFVSVKRPEPLKTNDTMGVLIKPNDGVNANGFGALPFGTPSADRLAEPPPGADSVFPSSQLSHRVCTFKLGLGLGEFVKLVNEFSGVGEFVAGVGMLQTYHHLRHTLMVSMSVPVPLVLQMTVQLPICLMFQV</sequence>
<evidence type="ECO:0000313" key="3">
    <source>
        <dbReference type="EMBL" id="CAI9295223.1"/>
    </source>
</evidence>
<feature type="region of interest" description="Disordered" evidence="1">
    <location>
        <begin position="289"/>
        <end position="308"/>
    </location>
</feature>
<evidence type="ECO:0000256" key="1">
    <source>
        <dbReference type="SAM" id="MobiDB-lite"/>
    </source>
</evidence>
<evidence type="ECO:0000259" key="2">
    <source>
        <dbReference type="Pfam" id="PF14780"/>
    </source>
</evidence>
<dbReference type="AlphaFoldDB" id="A0AA35ZM70"/>
<feature type="compositionally biased region" description="Polar residues" evidence="1">
    <location>
        <begin position="299"/>
        <end position="308"/>
    </location>
</feature>
<organism evidence="3 4">
    <name type="scientific">Lactuca saligna</name>
    <name type="common">Willowleaf lettuce</name>
    <dbReference type="NCBI Taxonomy" id="75948"/>
    <lineage>
        <taxon>Eukaryota</taxon>
        <taxon>Viridiplantae</taxon>
        <taxon>Streptophyta</taxon>
        <taxon>Embryophyta</taxon>
        <taxon>Tracheophyta</taxon>
        <taxon>Spermatophyta</taxon>
        <taxon>Magnoliopsida</taxon>
        <taxon>eudicotyledons</taxon>
        <taxon>Gunneridae</taxon>
        <taxon>Pentapetalae</taxon>
        <taxon>asterids</taxon>
        <taxon>campanulids</taxon>
        <taxon>Asterales</taxon>
        <taxon>Asteraceae</taxon>
        <taxon>Cichorioideae</taxon>
        <taxon>Cichorieae</taxon>
        <taxon>Lactucinae</taxon>
        <taxon>Lactuca</taxon>
    </lineage>
</organism>
<protein>
    <recommendedName>
        <fullName evidence="2">Nucleolus and neural progenitor protein-like N-terminal domain-containing protein</fullName>
    </recommendedName>
</protein>
<reference evidence="3" key="1">
    <citation type="submission" date="2023-04" db="EMBL/GenBank/DDBJ databases">
        <authorList>
            <person name="Vijverberg K."/>
            <person name="Xiong W."/>
            <person name="Schranz E."/>
        </authorList>
    </citation>
    <scope>NUCLEOTIDE SEQUENCE</scope>
</reference>
<dbReference type="Proteomes" id="UP001177003">
    <property type="component" value="Chromosome 7"/>
</dbReference>
<dbReference type="InterPro" id="IPR027951">
    <property type="entry name" value="Nepro_N"/>
</dbReference>
<accession>A0AA35ZM70</accession>
<evidence type="ECO:0000313" key="4">
    <source>
        <dbReference type="Proteomes" id="UP001177003"/>
    </source>
</evidence>
<dbReference type="PANTHER" id="PTHR34786:SF1">
    <property type="entry name" value="OS09G0504900 PROTEIN"/>
    <property type="match status" value="1"/>
</dbReference>
<feature type="domain" description="Nucleolus and neural progenitor protein-like N-terminal" evidence="2">
    <location>
        <begin position="6"/>
        <end position="162"/>
    </location>
</feature>